<sequence>MNRMNRRQGKQEQRMHVGVEIGGTFTDLVWLQEDGSVATGKVPSTPGNIHKAVLDAVASAGVPLARLDQFSHGSTVATNALLTRRGSATGLVTTRGFRDVVEIGTHDRVGNIYTAFYRKPKAPVARRFVCEVDERIDAQGAVTEAIDLEAAGSRCSRCSAARA</sequence>
<keyword evidence="3" id="KW-1185">Reference proteome</keyword>
<evidence type="ECO:0000313" key="2">
    <source>
        <dbReference type="EMBL" id="QJW85158.1"/>
    </source>
</evidence>
<evidence type="ECO:0000313" key="3">
    <source>
        <dbReference type="Proteomes" id="UP000500826"/>
    </source>
</evidence>
<dbReference type="PANTHER" id="PTHR11365">
    <property type="entry name" value="5-OXOPROLINASE RELATED"/>
    <property type="match status" value="1"/>
</dbReference>
<reference evidence="2 3" key="2">
    <citation type="submission" date="2020-05" db="EMBL/GenBank/DDBJ databases">
        <authorList>
            <person name="Khan S.A."/>
            <person name="Jeon C.O."/>
            <person name="Chun B.H."/>
        </authorList>
    </citation>
    <scope>NUCLEOTIDE SEQUENCE [LARGE SCALE GENOMIC DNA]</scope>
    <source>
        <strain evidence="2 3">H242</strain>
    </source>
</reference>
<evidence type="ECO:0000259" key="1">
    <source>
        <dbReference type="Pfam" id="PF05378"/>
    </source>
</evidence>
<dbReference type="InterPro" id="IPR045079">
    <property type="entry name" value="Oxoprolinase-like"/>
</dbReference>
<accession>A0ABX6P503</accession>
<feature type="domain" description="Hydantoinase/oxoprolinase N-terminal" evidence="1">
    <location>
        <begin position="16"/>
        <end position="156"/>
    </location>
</feature>
<dbReference type="EMBL" id="CP053418">
    <property type="protein sequence ID" value="QJW85158.1"/>
    <property type="molecule type" value="Genomic_DNA"/>
</dbReference>
<dbReference type="Proteomes" id="UP000500826">
    <property type="component" value="Chromosome"/>
</dbReference>
<dbReference type="InterPro" id="IPR008040">
    <property type="entry name" value="Hydant_A_N"/>
</dbReference>
<organism evidence="2 3">
    <name type="scientific">Ramlibacter terrae</name>
    <dbReference type="NCBI Taxonomy" id="2732511"/>
    <lineage>
        <taxon>Bacteria</taxon>
        <taxon>Pseudomonadati</taxon>
        <taxon>Pseudomonadota</taxon>
        <taxon>Betaproteobacteria</taxon>
        <taxon>Burkholderiales</taxon>
        <taxon>Comamonadaceae</taxon>
        <taxon>Ramlibacter</taxon>
    </lineage>
</organism>
<reference evidence="2 3" key="1">
    <citation type="submission" date="2020-05" db="EMBL/GenBank/DDBJ databases">
        <title>Ramlibacter rhizophilus sp. nov., isolated from rhizosphere soil of national flower Mugunghwa from South Korea.</title>
        <authorList>
            <person name="Zheng-Fei Y."/>
            <person name="Huan T."/>
        </authorList>
    </citation>
    <scope>NUCLEOTIDE SEQUENCE [LARGE SCALE GENOMIC DNA]</scope>
    <source>
        <strain evidence="2 3">H242</strain>
    </source>
</reference>
<dbReference type="PANTHER" id="PTHR11365:SF23">
    <property type="entry name" value="HYPOTHETICAL 5-OXOPROLINASE (EUROFUNG)-RELATED"/>
    <property type="match status" value="1"/>
</dbReference>
<proteinExistence type="predicted"/>
<dbReference type="Pfam" id="PF05378">
    <property type="entry name" value="Hydant_A_N"/>
    <property type="match status" value="1"/>
</dbReference>
<gene>
    <name evidence="2" type="ORF">HK414_22110</name>
</gene>
<protein>
    <recommendedName>
        <fullName evidence="1">Hydantoinase/oxoprolinase N-terminal domain-containing protein</fullName>
    </recommendedName>
</protein>
<name>A0ABX6P503_9BURK</name>